<name>A0ABD0VSR3_DENTH</name>
<dbReference type="EMBL" id="JANQDX010000002">
    <property type="protein sequence ID" value="KAL0927608.1"/>
    <property type="molecule type" value="Genomic_DNA"/>
</dbReference>
<sequence length="271" mass="30453">MNRERFQVSNNLLFEDETENENLRKQTFHLQSDLRKRDEKITSLEKKKKLNERTTSANSGANVKIAIASNKTYKPDPTSHGSEEVTILHQKIKLLESTNSFLTYPSDGRVPLPFTPSPVSAENRSMSFLTLLVMAENRSMSFLTLLTPVSAWRGSLPSPGCGEKGGCGSLPGEGRVLRFSAEGRKSGSLPEEEGSLPSPRSGEKESCGSLPEIVLYDMSIVQYDVRIVQYEMRIVQYEMCIVQYETLSACTIVYIRTFLTAWIVQDEHLFV</sequence>
<keyword evidence="3" id="KW-1185">Reference proteome</keyword>
<comment type="caution">
    <text evidence="2">The sequence shown here is derived from an EMBL/GenBank/DDBJ whole genome shotgun (WGS) entry which is preliminary data.</text>
</comment>
<reference evidence="2 3" key="1">
    <citation type="journal article" date="2024" name="Plant Biotechnol. J.">
        <title>Dendrobium thyrsiflorum genome and its molecular insights into genes involved in important horticultural traits.</title>
        <authorList>
            <person name="Chen B."/>
            <person name="Wang J.Y."/>
            <person name="Zheng P.J."/>
            <person name="Li K.L."/>
            <person name="Liang Y.M."/>
            <person name="Chen X.F."/>
            <person name="Zhang C."/>
            <person name="Zhao X."/>
            <person name="He X."/>
            <person name="Zhang G.Q."/>
            <person name="Liu Z.J."/>
            <person name="Xu Q."/>
        </authorList>
    </citation>
    <scope>NUCLEOTIDE SEQUENCE [LARGE SCALE GENOMIC DNA]</scope>
    <source>
        <strain evidence="2">GZMU011</strain>
    </source>
</reference>
<evidence type="ECO:0000256" key="1">
    <source>
        <dbReference type="SAM" id="MobiDB-lite"/>
    </source>
</evidence>
<feature type="region of interest" description="Disordered" evidence="1">
    <location>
        <begin position="181"/>
        <end position="207"/>
    </location>
</feature>
<proteinExistence type="predicted"/>
<accession>A0ABD0VSR3</accession>
<protein>
    <submittedName>
        <fullName evidence="2">Uncharacterized protein</fullName>
    </submittedName>
</protein>
<gene>
    <name evidence="2" type="ORF">M5K25_001798</name>
</gene>
<evidence type="ECO:0000313" key="3">
    <source>
        <dbReference type="Proteomes" id="UP001552299"/>
    </source>
</evidence>
<dbReference type="Proteomes" id="UP001552299">
    <property type="component" value="Unassembled WGS sequence"/>
</dbReference>
<evidence type="ECO:0000313" key="2">
    <source>
        <dbReference type="EMBL" id="KAL0927608.1"/>
    </source>
</evidence>
<organism evidence="2 3">
    <name type="scientific">Dendrobium thyrsiflorum</name>
    <name type="common">Pinecone-like raceme dendrobium</name>
    <name type="synonym">Orchid</name>
    <dbReference type="NCBI Taxonomy" id="117978"/>
    <lineage>
        <taxon>Eukaryota</taxon>
        <taxon>Viridiplantae</taxon>
        <taxon>Streptophyta</taxon>
        <taxon>Embryophyta</taxon>
        <taxon>Tracheophyta</taxon>
        <taxon>Spermatophyta</taxon>
        <taxon>Magnoliopsida</taxon>
        <taxon>Liliopsida</taxon>
        <taxon>Asparagales</taxon>
        <taxon>Orchidaceae</taxon>
        <taxon>Epidendroideae</taxon>
        <taxon>Malaxideae</taxon>
        <taxon>Dendrobiinae</taxon>
        <taxon>Dendrobium</taxon>
    </lineage>
</organism>
<dbReference type="AlphaFoldDB" id="A0ABD0VSR3"/>